<dbReference type="InterPro" id="IPR006913">
    <property type="entry name" value="CENP-V/GFA"/>
</dbReference>
<dbReference type="PANTHER" id="PTHR28620:SF1">
    <property type="entry name" value="CENP-V_GFA DOMAIN-CONTAINING PROTEIN"/>
    <property type="match status" value="1"/>
</dbReference>
<sequence length="131" mass="14866">MLTGSCHCGGAHWSMEGDPGPVTACNCTLCRRYGTLWAYDYENERIRLEGPTGSYKRKEDPGLEILFCPTCACVLAWRGMRLHAGNRRRMAVNVRLADPEAVARLPIDHFDGLESFKDLPRDGRCVRDMWF</sequence>
<name>A0ABV2EH66_9CAUL</name>
<dbReference type="SUPFAM" id="SSF51316">
    <property type="entry name" value="Mss4-like"/>
    <property type="match status" value="1"/>
</dbReference>
<evidence type="ECO:0000259" key="4">
    <source>
        <dbReference type="PROSITE" id="PS51891"/>
    </source>
</evidence>
<feature type="domain" description="CENP-V/GFA" evidence="4">
    <location>
        <begin position="2"/>
        <end position="122"/>
    </location>
</feature>
<evidence type="ECO:0000256" key="3">
    <source>
        <dbReference type="ARBA" id="ARBA00022833"/>
    </source>
</evidence>
<dbReference type="RefSeq" id="WP_331929750.1">
    <property type="nucleotide sequence ID" value="NZ_JBEPLU010000001.1"/>
</dbReference>
<protein>
    <recommendedName>
        <fullName evidence="4">CENP-V/GFA domain-containing protein</fullName>
    </recommendedName>
</protein>
<dbReference type="PANTHER" id="PTHR28620">
    <property type="entry name" value="CENTROMERE PROTEIN V"/>
    <property type="match status" value="1"/>
</dbReference>
<dbReference type="Pfam" id="PF04828">
    <property type="entry name" value="GFA"/>
    <property type="match status" value="1"/>
</dbReference>
<proteinExistence type="inferred from homology"/>
<dbReference type="Gene3D" id="2.170.150.70">
    <property type="match status" value="1"/>
</dbReference>
<dbReference type="InterPro" id="IPR052355">
    <property type="entry name" value="CENP-V-like"/>
</dbReference>
<comment type="caution">
    <text evidence="5">The sequence shown here is derived from an EMBL/GenBank/DDBJ whole genome shotgun (WGS) entry which is preliminary data.</text>
</comment>
<evidence type="ECO:0000313" key="5">
    <source>
        <dbReference type="EMBL" id="MET3526378.1"/>
    </source>
</evidence>
<keyword evidence="6" id="KW-1185">Reference proteome</keyword>
<organism evidence="5 6">
    <name type="scientific">Phenylobacterium koreense</name>
    <dbReference type="NCBI Taxonomy" id="266125"/>
    <lineage>
        <taxon>Bacteria</taxon>
        <taxon>Pseudomonadati</taxon>
        <taxon>Pseudomonadota</taxon>
        <taxon>Alphaproteobacteria</taxon>
        <taxon>Caulobacterales</taxon>
        <taxon>Caulobacteraceae</taxon>
        <taxon>Phenylobacterium</taxon>
    </lineage>
</organism>
<keyword evidence="2" id="KW-0479">Metal-binding</keyword>
<evidence type="ECO:0000256" key="2">
    <source>
        <dbReference type="ARBA" id="ARBA00022723"/>
    </source>
</evidence>
<dbReference type="EMBL" id="JBEPLU010000001">
    <property type="protein sequence ID" value="MET3526378.1"/>
    <property type="molecule type" value="Genomic_DNA"/>
</dbReference>
<comment type="similarity">
    <text evidence="1">Belongs to the Gfa family.</text>
</comment>
<accession>A0ABV2EH66</accession>
<evidence type="ECO:0000256" key="1">
    <source>
        <dbReference type="ARBA" id="ARBA00005495"/>
    </source>
</evidence>
<gene>
    <name evidence="5" type="ORF">ABID41_001473</name>
</gene>
<keyword evidence="3" id="KW-0862">Zinc</keyword>
<evidence type="ECO:0000313" key="6">
    <source>
        <dbReference type="Proteomes" id="UP001549110"/>
    </source>
</evidence>
<dbReference type="Proteomes" id="UP001549110">
    <property type="component" value="Unassembled WGS sequence"/>
</dbReference>
<dbReference type="PROSITE" id="PS51891">
    <property type="entry name" value="CENP_V_GFA"/>
    <property type="match status" value="1"/>
</dbReference>
<dbReference type="InterPro" id="IPR011057">
    <property type="entry name" value="Mss4-like_sf"/>
</dbReference>
<reference evidence="5 6" key="1">
    <citation type="submission" date="2024-06" db="EMBL/GenBank/DDBJ databases">
        <title>Genomic Encyclopedia of Type Strains, Phase IV (KMG-IV): sequencing the most valuable type-strain genomes for metagenomic binning, comparative biology and taxonomic classification.</title>
        <authorList>
            <person name="Goeker M."/>
        </authorList>
    </citation>
    <scope>NUCLEOTIDE SEQUENCE [LARGE SCALE GENOMIC DNA]</scope>
    <source>
        <strain evidence="5 6">DSM 17809</strain>
    </source>
</reference>